<evidence type="ECO:0000313" key="2">
    <source>
        <dbReference type="EMBL" id="SDH27103.1"/>
    </source>
</evidence>
<dbReference type="RefSeq" id="WP_143021844.1">
    <property type="nucleotide sequence ID" value="NZ_FNDQ01000001.1"/>
</dbReference>
<dbReference type="Proteomes" id="UP000243588">
    <property type="component" value="Unassembled WGS sequence"/>
</dbReference>
<name>A0A1G8B239_9FLAO</name>
<organism evidence="2 3">
    <name type="scientific">Myroides phaeus</name>
    <dbReference type="NCBI Taxonomy" id="702745"/>
    <lineage>
        <taxon>Bacteria</taxon>
        <taxon>Pseudomonadati</taxon>
        <taxon>Bacteroidota</taxon>
        <taxon>Flavobacteriia</taxon>
        <taxon>Flavobacteriales</taxon>
        <taxon>Flavobacteriaceae</taxon>
        <taxon>Myroides</taxon>
    </lineage>
</organism>
<feature type="signal peptide" evidence="1">
    <location>
        <begin position="1"/>
        <end position="22"/>
    </location>
</feature>
<accession>A0A1G8B239</accession>
<keyword evidence="1" id="KW-0732">Signal</keyword>
<dbReference type="PROSITE" id="PS51257">
    <property type="entry name" value="PROKAR_LIPOPROTEIN"/>
    <property type="match status" value="1"/>
</dbReference>
<feature type="chain" id="PRO_5017448516" evidence="1">
    <location>
        <begin position="23"/>
        <end position="373"/>
    </location>
</feature>
<gene>
    <name evidence="2" type="ORF">SAMN05421818_10180</name>
</gene>
<evidence type="ECO:0000256" key="1">
    <source>
        <dbReference type="SAM" id="SignalP"/>
    </source>
</evidence>
<sequence>MKKSIRNVFAAMTVLTSMSVVVGCSSDDNSIVAPSIIEKPEVGVESSVSIEVKDVSVNEIQFSLESKGAVEMAYFVDVNQTKGVLPIITAEKIFKEGSVYKTASEIVVLKELHSATEYVIAAAAKTKEGNYVALKEPVLISTLEEIKKEVSLVISDIMSTSESVSFKIVTENGIGGSCIVVPSSEKPTAEQIKSKGKKIDNLKGESTFKFEKLSSNTDYKIYAVVESELGVNKIVESEIKTKVAEVSADGRINFQTIEVMSENAGWISIYVMTLKNSEWEANFEIGSLSEDLRTLPIGKYFYAAWDSDEATDGTVGHYSIKNLKTGKEITDLELGTIVVEKEKNNYTITIDIFRDNDEEFKGVYKGNVSVTPY</sequence>
<dbReference type="EMBL" id="FNDQ01000001">
    <property type="protein sequence ID" value="SDH27103.1"/>
    <property type="molecule type" value="Genomic_DNA"/>
</dbReference>
<protein>
    <submittedName>
        <fullName evidence="2">Uncharacterized protein</fullName>
    </submittedName>
</protein>
<evidence type="ECO:0000313" key="3">
    <source>
        <dbReference type="Proteomes" id="UP000243588"/>
    </source>
</evidence>
<dbReference type="AlphaFoldDB" id="A0A1G8B239"/>
<proteinExistence type="predicted"/>
<reference evidence="3" key="1">
    <citation type="submission" date="2016-10" db="EMBL/GenBank/DDBJ databases">
        <authorList>
            <person name="Varghese N."/>
            <person name="Submissions S."/>
        </authorList>
    </citation>
    <scope>NUCLEOTIDE SEQUENCE [LARGE SCALE GENOMIC DNA]</scope>
    <source>
        <strain evidence="3">DSM 23313</strain>
    </source>
</reference>
<keyword evidence="3" id="KW-1185">Reference proteome</keyword>